<evidence type="ECO:0000313" key="2">
    <source>
        <dbReference type="Proteomes" id="UP000662873"/>
    </source>
</evidence>
<accession>A0A809R5J1</accession>
<dbReference type="EMBL" id="AP021858">
    <property type="protein sequence ID" value="BBO22853.1"/>
    <property type="molecule type" value="Genomic_DNA"/>
</dbReference>
<sequence>MALAVGASSLAAQNLSGGQVKLQITMQGASSGSSTYTHKLLPDGNKVVQLSVDLEAVGGRKVTVRTESTYGGKGEPLRVFHVTTSEGPRMRRQVVVTFDEKGAHAVEEVNGVRKVHTVELAPTAPSLNPSQFWFLRDAPKVGDSVQYFRFDVNELRWRLATTEYRGTESIQWNGKALKAHLVVEGDSKAWLDDKGLPYRMDVSGVKMERLAP</sequence>
<name>A0A809R5J1_9BACT</name>
<gene>
    <name evidence="1" type="ORF">NPRO_04480</name>
</gene>
<organism evidence="1 2">
    <name type="scientific">Candidatus Nitrosymbiomonas proteolyticus</name>
    <dbReference type="NCBI Taxonomy" id="2608984"/>
    <lineage>
        <taxon>Bacteria</taxon>
        <taxon>Bacillati</taxon>
        <taxon>Armatimonadota</taxon>
        <taxon>Armatimonadota incertae sedis</taxon>
        <taxon>Candidatus Nitrosymbiomonas</taxon>
    </lineage>
</organism>
<protein>
    <submittedName>
        <fullName evidence="1">Uncharacterized protein</fullName>
    </submittedName>
</protein>
<proteinExistence type="predicted"/>
<dbReference type="Proteomes" id="UP000662873">
    <property type="component" value="Chromosome"/>
</dbReference>
<dbReference type="KEGG" id="npy:NPRO_04480"/>
<dbReference type="AlphaFoldDB" id="A0A809R5J1"/>
<reference evidence="1" key="1">
    <citation type="journal article" name="DNA Res.">
        <title>The physiological potential of anammox bacteria as revealed by their core genome structure.</title>
        <authorList>
            <person name="Okubo T."/>
            <person name="Toyoda A."/>
            <person name="Fukuhara K."/>
            <person name="Uchiyama I."/>
            <person name="Harigaya Y."/>
            <person name="Kuroiwa M."/>
            <person name="Suzuki T."/>
            <person name="Murakami Y."/>
            <person name="Suwa Y."/>
            <person name="Takami H."/>
        </authorList>
    </citation>
    <scope>NUCLEOTIDE SEQUENCE</scope>
    <source>
        <strain evidence="1">317325-2</strain>
    </source>
</reference>
<evidence type="ECO:0000313" key="1">
    <source>
        <dbReference type="EMBL" id="BBO22853.1"/>
    </source>
</evidence>